<evidence type="ECO:0000256" key="6">
    <source>
        <dbReference type="ARBA" id="ARBA00022679"/>
    </source>
</evidence>
<evidence type="ECO:0000256" key="5">
    <source>
        <dbReference type="ARBA" id="ARBA00022527"/>
    </source>
</evidence>
<evidence type="ECO:0000256" key="11">
    <source>
        <dbReference type="ARBA" id="ARBA00023006"/>
    </source>
</evidence>
<dbReference type="GO" id="GO:0005524">
    <property type="term" value="F:ATP binding"/>
    <property type="evidence" value="ECO:0007669"/>
    <property type="project" value="UniProtKB-UniRule"/>
</dbReference>
<feature type="non-terminal residue" evidence="18">
    <location>
        <position position="1"/>
    </location>
</feature>
<feature type="compositionally biased region" description="Polar residues" evidence="16">
    <location>
        <begin position="411"/>
        <end position="421"/>
    </location>
</feature>
<dbReference type="PROSITE" id="PS00108">
    <property type="entry name" value="PROTEIN_KINASE_ST"/>
    <property type="match status" value="1"/>
</dbReference>
<dbReference type="SUPFAM" id="SSF116846">
    <property type="entry name" value="MIT domain"/>
    <property type="match status" value="1"/>
</dbReference>
<keyword evidence="8 15" id="KW-0547">Nucleotide-binding</keyword>
<dbReference type="GO" id="GO:0061709">
    <property type="term" value="P:reticulophagy"/>
    <property type="evidence" value="ECO:0007669"/>
    <property type="project" value="TreeGrafter"/>
</dbReference>
<keyword evidence="5" id="KW-0723">Serine/threonine-protein kinase</keyword>
<dbReference type="Pfam" id="PF00069">
    <property type="entry name" value="Pkinase"/>
    <property type="match status" value="1"/>
</dbReference>
<evidence type="ECO:0000256" key="9">
    <source>
        <dbReference type="ARBA" id="ARBA00022777"/>
    </source>
</evidence>
<dbReference type="InterPro" id="IPR045269">
    <property type="entry name" value="Atg1-like"/>
</dbReference>
<evidence type="ECO:0000259" key="17">
    <source>
        <dbReference type="PROSITE" id="PS50011"/>
    </source>
</evidence>
<evidence type="ECO:0000256" key="16">
    <source>
        <dbReference type="SAM" id="MobiDB-lite"/>
    </source>
</evidence>
<dbReference type="InterPro" id="IPR008271">
    <property type="entry name" value="Ser/Thr_kinase_AS"/>
</dbReference>
<dbReference type="Gene3D" id="1.10.510.10">
    <property type="entry name" value="Transferase(Phosphotransferase) domain 1"/>
    <property type="match status" value="1"/>
</dbReference>
<evidence type="ECO:0000256" key="15">
    <source>
        <dbReference type="PROSITE-ProRule" id="PRU10141"/>
    </source>
</evidence>
<gene>
    <name evidence="18" type="primary">ULK3</name>
    <name evidence="18" type="ORF">TR160912</name>
</gene>
<dbReference type="FunFam" id="1.10.510.10:FF:000571">
    <property type="entry name" value="Maternal embryonic leucine zipper kinase"/>
    <property type="match status" value="1"/>
</dbReference>
<feature type="compositionally biased region" description="Polar residues" evidence="16">
    <location>
        <begin position="395"/>
        <end position="404"/>
    </location>
</feature>
<name>A0A0X3PI10_SCHSO</name>
<dbReference type="GO" id="GO:0000045">
    <property type="term" value="P:autophagosome assembly"/>
    <property type="evidence" value="ECO:0007669"/>
    <property type="project" value="TreeGrafter"/>
</dbReference>
<comment type="subcellular location">
    <subcellularLocation>
        <location evidence="1">Cytoplasm</location>
    </subcellularLocation>
</comment>
<feature type="domain" description="Protein kinase" evidence="17">
    <location>
        <begin position="33"/>
        <end position="288"/>
    </location>
</feature>
<dbReference type="InterPro" id="IPR011009">
    <property type="entry name" value="Kinase-like_dom_sf"/>
</dbReference>
<organism evidence="18">
    <name type="scientific">Schistocephalus solidus</name>
    <name type="common">Tapeworm</name>
    <dbReference type="NCBI Taxonomy" id="70667"/>
    <lineage>
        <taxon>Eukaryota</taxon>
        <taxon>Metazoa</taxon>
        <taxon>Spiralia</taxon>
        <taxon>Lophotrochozoa</taxon>
        <taxon>Platyhelminthes</taxon>
        <taxon>Cestoda</taxon>
        <taxon>Eucestoda</taxon>
        <taxon>Diphyllobothriidea</taxon>
        <taxon>Diphyllobothriidae</taxon>
        <taxon>Schistocephalus</taxon>
    </lineage>
</organism>
<dbReference type="PANTHER" id="PTHR24348:SF65">
    <property type="entry name" value="SERINE_THREONINE-PROTEIN KINASE ULK3"/>
    <property type="match status" value="1"/>
</dbReference>
<dbReference type="GO" id="GO:0034727">
    <property type="term" value="P:piecemeal microautophagy of the nucleus"/>
    <property type="evidence" value="ECO:0007669"/>
    <property type="project" value="TreeGrafter"/>
</dbReference>
<dbReference type="EC" id="2.7.11.1" evidence="2"/>
<dbReference type="SUPFAM" id="SSF56112">
    <property type="entry name" value="Protein kinase-like (PK-like)"/>
    <property type="match status" value="1"/>
</dbReference>
<evidence type="ECO:0000256" key="4">
    <source>
        <dbReference type="ARBA" id="ARBA00022490"/>
    </source>
</evidence>
<proteinExistence type="predicted"/>
<evidence type="ECO:0000256" key="7">
    <source>
        <dbReference type="ARBA" id="ARBA00022737"/>
    </source>
</evidence>
<accession>A0A0X3PI10</accession>
<keyword evidence="6" id="KW-0808">Transferase</keyword>
<keyword evidence="9 18" id="KW-0418">Kinase</keyword>
<evidence type="ECO:0000256" key="2">
    <source>
        <dbReference type="ARBA" id="ARBA00012513"/>
    </source>
</evidence>
<dbReference type="FunFam" id="3.30.200.20:FF:000042">
    <property type="entry name" value="Aurora kinase A"/>
    <property type="match status" value="1"/>
</dbReference>
<dbReference type="InterPro" id="IPR017441">
    <property type="entry name" value="Protein_kinase_ATP_BS"/>
</dbReference>
<dbReference type="GO" id="GO:0010506">
    <property type="term" value="P:regulation of autophagy"/>
    <property type="evidence" value="ECO:0007669"/>
    <property type="project" value="InterPro"/>
</dbReference>
<dbReference type="InterPro" id="IPR000719">
    <property type="entry name" value="Prot_kinase_dom"/>
</dbReference>
<dbReference type="PROSITE" id="PS50011">
    <property type="entry name" value="PROTEIN_KINASE_DOM"/>
    <property type="match status" value="1"/>
</dbReference>
<dbReference type="InterPro" id="IPR007330">
    <property type="entry name" value="MIT_dom"/>
</dbReference>
<sequence>VLTSLVVCLNIKTWRSSPAFQSFIRKMQPVSGYTFTQLLGKGTYGEVFKAINRQTRTVAAVKRIPKNTLSARAVDNLIDEIRILKELRHRNITQLIDFTWDSNYVYMFIEYMSGGDLSHFLRSQKRLPERVIRYFLQQLAFALHYLFQKNIVHMDIKPQNILLTSSSPPTLKLTDFGFAQSLMATVKMGEIRGSLLYMAPEIYCYGIYDKSCDLWSVGVILFECLFGRAPFASASVDELTAKLTDKSPVEIPLSPPISEDCRNLLSRLLKRDPGQRIHHEQFFNHPFIDLSYAPCPESLLKAVDHLEKASELEASNKLVDAYLNYKEGLLHLASAVQFEGDVNRKRVLREQLVHYITVAEQLKERLNGHKASLPCAKKPHQNPSRDSTADPAALSRSNSENTAITPAIVPPTSNSVTPTSGNKRLSAFRSVRLLTNWFGSKAAEDVTASVGPTKEVETPHEYSISRLNSLDELIDQQTSSLAHVVKHLRKFYTLLQKQKFQSALDFLEEHFAAWLSAVKADNIPERQKAFKFELNEALQCAEKINDSLKHQSNLASLTVDREEEHEGSCLTS</sequence>
<evidence type="ECO:0000256" key="14">
    <source>
        <dbReference type="ARBA" id="ARBA00048679"/>
    </source>
</evidence>
<evidence type="ECO:0000256" key="1">
    <source>
        <dbReference type="ARBA" id="ARBA00004496"/>
    </source>
</evidence>
<dbReference type="Gene3D" id="3.30.200.20">
    <property type="entry name" value="Phosphorylase Kinase, domain 1"/>
    <property type="match status" value="1"/>
</dbReference>
<evidence type="ECO:0000256" key="3">
    <source>
        <dbReference type="ARBA" id="ARBA00021644"/>
    </source>
</evidence>
<dbReference type="GO" id="GO:0005829">
    <property type="term" value="C:cytosol"/>
    <property type="evidence" value="ECO:0007669"/>
    <property type="project" value="TreeGrafter"/>
</dbReference>
<protein>
    <recommendedName>
        <fullName evidence="3">Serine/threonine-protein kinase ULK3</fullName>
        <ecNumber evidence="2">2.7.11.1</ecNumber>
    </recommendedName>
    <alternativeName>
        <fullName evidence="12">Unc-51-like kinase 3</fullName>
    </alternativeName>
</protein>
<dbReference type="SMART" id="SM00220">
    <property type="entry name" value="S_TKc"/>
    <property type="match status" value="1"/>
</dbReference>
<dbReference type="AlphaFoldDB" id="A0A0X3PI10"/>
<evidence type="ECO:0000256" key="12">
    <source>
        <dbReference type="ARBA" id="ARBA00032242"/>
    </source>
</evidence>
<evidence type="ECO:0000313" key="18">
    <source>
        <dbReference type="EMBL" id="JAP51571.1"/>
    </source>
</evidence>
<keyword evidence="7" id="KW-0677">Repeat</keyword>
<dbReference type="InterPro" id="IPR036181">
    <property type="entry name" value="MIT_dom_sf"/>
</dbReference>
<keyword evidence="4" id="KW-0963">Cytoplasm</keyword>
<dbReference type="GO" id="GO:0034045">
    <property type="term" value="C:phagophore assembly site membrane"/>
    <property type="evidence" value="ECO:0007669"/>
    <property type="project" value="TreeGrafter"/>
</dbReference>
<feature type="region of interest" description="Disordered" evidence="16">
    <location>
        <begin position="372"/>
        <end position="421"/>
    </location>
</feature>
<keyword evidence="10 15" id="KW-0067">ATP-binding</keyword>
<dbReference type="EMBL" id="GEEE01011654">
    <property type="protein sequence ID" value="JAP51571.1"/>
    <property type="molecule type" value="Transcribed_RNA"/>
</dbReference>
<dbReference type="GO" id="GO:0005776">
    <property type="term" value="C:autophagosome"/>
    <property type="evidence" value="ECO:0007669"/>
    <property type="project" value="TreeGrafter"/>
</dbReference>
<dbReference type="PANTHER" id="PTHR24348">
    <property type="entry name" value="SERINE/THREONINE-PROTEIN KINASE UNC-51-RELATED"/>
    <property type="match status" value="1"/>
</dbReference>
<comment type="catalytic activity">
    <reaction evidence="13">
        <text>L-threonyl-[protein] + ATP = O-phospho-L-threonyl-[protein] + ADP + H(+)</text>
        <dbReference type="Rhea" id="RHEA:46608"/>
        <dbReference type="Rhea" id="RHEA-COMP:11060"/>
        <dbReference type="Rhea" id="RHEA-COMP:11605"/>
        <dbReference type="ChEBI" id="CHEBI:15378"/>
        <dbReference type="ChEBI" id="CHEBI:30013"/>
        <dbReference type="ChEBI" id="CHEBI:30616"/>
        <dbReference type="ChEBI" id="CHEBI:61977"/>
        <dbReference type="ChEBI" id="CHEBI:456216"/>
        <dbReference type="EC" id="2.7.11.1"/>
    </reaction>
</comment>
<dbReference type="GO" id="GO:0042594">
    <property type="term" value="P:response to starvation"/>
    <property type="evidence" value="ECO:0007669"/>
    <property type="project" value="TreeGrafter"/>
</dbReference>
<reference evidence="18" key="1">
    <citation type="submission" date="2016-01" db="EMBL/GenBank/DDBJ databases">
        <title>Reference transcriptome for the parasite Schistocephalus solidus: insights into the molecular evolution of parasitism.</title>
        <authorList>
            <person name="Hebert F.O."/>
            <person name="Grambauer S."/>
            <person name="Barber I."/>
            <person name="Landry C.R."/>
            <person name="Aubin-Horth N."/>
        </authorList>
    </citation>
    <scope>NUCLEOTIDE SEQUENCE</scope>
</reference>
<evidence type="ECO:0000256" key="10">
    <source>
        <dbReference type="ARBA" id="ARBA00022840"/>
    </source>
</evidence>
<evidence type="ECO:0000256" key="13">
    <source>
        <dbReference type="ARBA" id="ARBA00047899"/>
    </source>
</evidence>
<feature type="binding site" evidence="15">
    <location>
        <position position="62"/>
    </location>
    <ligand>
        <name>ATP</name>
        <dbReference type="ChEBI" id="CHEBI:30616"/>
    </ligand>
</feature>
<evidence type="ECO:0000256" key="8">
    <source>
        <dbReference type="ARBA" id="ARBA00022741"/>
    </source>
</evidence>
<comment type="catalytic activity">
    <reaction evidence="14">
        <text>L-seryl-[protein] + ATP = O-phospho-L-seryl-[protein] + ADP + H(+)</text>
        <dbReference type="Rhea" id="RHEA:17989"/>
        <dbReference type="Rhea" id="RHEA-COMP:9863"/>
        <dbReference type="Rhea" id="RHEA-COMP:11604"/>
        <dbReference type="ChEBI" id="CHEBI:15378"/>
        <dbReference type="ChEBI" id="CHEBI:29999"/>
        <dbReference type="ChEBI" id="CHEBI:30616"/>
        <dbReference type="ChEBI" id="CHEBI:83421"/>
        <dbReference type="ChEBI" id="CHEBI:456216"/>
        <dbReference type="EC" id="2.7.11.1"/>
    </reaction>
</comment>
<keyword evidence="11" id="KW-0072">Autophagy</keyword>
<dbReference type="GO" id="GO:0000422">
    <property type="term" value="P:autophagy of mitochondrion"/>
    <property type="evidence" value="ECO:0007669"/>
    <property type="project" value="TreeGrafter"/>
</dbReference>
<dbReference type="GO" id="GO:0004674">
    <property type="term" value="F:protein serine/threonine kinase activity"/>
    <property type="evidence" value="ECO:0007669"/>
    <property type="project" value="UniProtKB-KW"/>
</dbReference>
<dbReference type="PROSITE" id="PS00107">
    <property type="entry name" value="PROTEIN_KINASE_ATP"/>
    <property type="match status" value="1"/>
</dbReference>
<dbReference type="Pfam" id="PF04212">
    <property type="entry name" value="MIT"/>
    <property type="match status" value="1"/>
</dbReference>
<dbReference type="Gene3D" id="1.20.58.80">
    <property type="entry name" value="Phosphotransferase system, lactose/cellobiose-type IIA subunit"/>
    <property type="match status" value="1"/>
</dbReference>